<dbReference type="PROSITE" id="PS51257">
    <property type="entry name" value="PROKAR_LIPOPROTEIN"/>
    <property type="match status" value="1"/>
</dbReference>
<dbReference type="AlphaFoldDB" id="A0A517VYW7"/>
<dbReference type="Proteomes" id="UP000318704">
    <property type="component" value="Chromosome"/>
</dbReference>
<evidence type="ECO:0000313" key="2">
    <source>
        <dbReference type="Proteomes" id="UP000318704"/>
    </source>
</evidence>
<organism evidence="1 2">
    <name type="scientific">Gimesia aquarii</name>
    <dbReference type="NCBI Taxonomy" id="2527964"/>
    <lineage>
        <taxon>Bacteria</taxon>
        <taxon>Pseudomonadati</taxon>
        <taxon>Planctomycetota</taxon>
        <taxon>Planctomycetia</taxon>
        <taxon>Planctomycetales</taxon>
        <taxon>Planctomycetaceae</taxon>
        <taxon>Gimesia</taxon>
    </lineage>
</organism>
<gene>
    <name evidence="1" type="ORF">V144x_36820</name>
</gene>
<protein>
    <submittedName>
        <fullName evidence="1">Uncharacterized protein</fullName>
    </submittedName>
</protein>
<evidence type="ECO:0000313" key="1">
    <source>
        <dbReference type="EMBL" id="QDT98196.1"/>
    </source>
</evidence>
<proteinExistence type="predicted"/>
<name>A0A517VYW7_9PLAN</name>
<sequence>MKQSSVIVIFVLSLTLSGCGSTETGPDRTIVTGKVTFKGEPVLQGQIWFLPQAGREAPQAGAPIVEGQYRVENKGGVPIGSCQVKITAEQPKADIKIVEDGGPEEIPTTQYLPARYNEQTELTAEIKSSADPIEIDFELKP</sequence>
<dbReference type="KEGG" id="gaw:V144x_36820"/>
<accession>A0A517VYW7</accession>
<reference evidence="1 2" key="1">
    <citation type="submission" date="2019-03" db="EMBL/GenBank/DDBJ databases">
        <title>Deep-cultivation of Planctomycetes and their phenomic and genomic characterization uncovers novel biology.</title>
        <authorList>
            <person name="Wiegand S."/>
            <person name="Jogler M."/>
            <person name="Boedeker C."/>
            <person name="Pinto D."/>
            <person name="Vollmers J."/>
            <person name="Rivas-Marin E."/>
            <person name="Kohn T."/>
            <person name="Peeters S.H."/>
            <person name="Heuer A."/>
            <person name="Rast P."/>
            <person name="Oberbeckmann S."/>
            <person name="Bunk B."/>
            <person name="Jeske O."/>
            <person name="Meyerdierks A."/>
            <person name="Storesund J.E."/>
            <person name="Kallscheuer N."/>
            <person name="Luecker S."/>
            <person name="Lage O.M."/>
            <person name="Pohl T."/>
            <person name="Merkel B.J."/>
            <person name="Hornburger P."/>
            <person name="Mueller R.-W."/>
            <person name="Bruemmer F."/>
            <person name="Labrenz M."/>
            <person name="Spormann A.M."/>
            <person name="Op den Camp H."/>
            <person name="Overmann J."/>
            <person name="Amann R."/>
            <person name="Jetten M.S.M."/>
            <person name="Mascher T."/>
            <person name="Medema M.H."/>
            <person name="Devos D.P."/>
            <person name="Kaster A.-K."/>
            <person name="Ovreas L."/>
            <person name="Rohde M."/>
            <person name="Galperin M.Y."/>
            <person name="Jogler C."/>
        </authorList>
    </citation>
    <scope>NUCLEOTIDE SEQUENCE [LARGE SCALE GENOMIC DNA]</scope>
    <source>
        <strain evidence="1 2">V144</strain>
    </source>
</reference>
<dbReference type="EMBL" id="CP037920">
    <property type="protein sequence ID" value="QDT98196.1"/>
    <property type="molecule type" value="Genomic_DNA"/>
</dbReference>
<dbReference type="RefSeq" id="WP_144986652.1">
    <property type="nucleotide sequence ID" value="NZ_CP037920.1"/>
</dbReference>